<dbReference type="InterPro" id="IPR045304">
    <property type="entry name" value="LbH_SAT"/>
</dbReference>
<organism evidence="6 7">
    <name type="scientific">Chryseosolibacter indicus</name>
    <dbReference type="NCBI Taxonomy" id="2782351"/>
    <lineage>
        <taxon>Bacteria</taxon>
        <taxon>Pseudomonadati</taxon>
        <taxon>Bacteroidota</taxon>
        <taxon>Cytophagia</taxon>
        <taxon>Cytophagales</taxon>
        <taxon>Chryseotaleaceae</taxon>
        <taxon>Chryseosolibacter</taxon>
    </lineage>
</organism>
<name>A0ABS5VY79_9BACT</name>
<reference evidence="6 7" key="1">
    <citation type="submission" date="2021-05" db="EMBL/GenBank/DDBJ databases">
        <title>A Polyphasic approach of four new species of the genus Ohtaekwangia: Ohtaekwangia histidinii sp. nov., Ohtaekwangia cretensis sp. nov., Ohtaekwangia indiensis sp. nov., Ohtaekwangia reichenbachii sp. nov. from diverse environment.</title>
        <authorList>
            <person name="Octaviana S."/>
        </authorList>
    </citation>
    <scope>NUCLEOTIDE SEQUENCE [LARGE SCALE GENOMIC DNA]</scope>
    <source>
        <strain evidence="6 7">PWU20</strain>
    </source>
</reference>
<evidence type="ECO:0000313" key="7">
    <source>
        <dbReference type="Proteomes" id="UP000772618"/>
    </source>
</evidence>
<evidence type="ECO:0000259" key="5">
    <source>
        <dbReference type="Pfam" id="PF06426"/>
    </source>
</evidence>
<evidence type="ECO:0000313" key="6">
    <source>
        <dbReference type="EMBL" id="MBT1705709.1"/>
    </source>
</evidence>
<dbReference type="RefSeq" id="WP_254155744.1">
    <property type="nucleotide sequence ID" value="NZ_JAHESD010000064.1"/>
</dbReference>
<dbReference type="InterPro" id="IPR010493">
    <property type="entry name" value="Ser_AcTrfase_N"/>
</dbReference>
<sequence>TKESLTEEFFHSLPAIYEKINQDVTAMYEGDPAAKSRSEVIRTYPGFYAISAYRIAHQLHQMGVQGIPRIITEHAHSKTGIDIHPASIIGQHFCIDHGTGIVIGETAVIGNHVKIYQGVTLGALSVSKLDAEKKRHPTIEDHVVVYAGATILGGETIIGHHSIVGGNVWITRSIPPYSKIYYQSKMYDGSTEETDVVIFRSDNR</sequence>
<evidence type="ECO:0000256" key="4">
    <source>
        <dbReference type="ARBA" id="ARBA00023315"/>
    </source>
</evidence>
<dbReference type="Proteomes" id="UP000772618">
    <property type="component" value="Unassembled WGS sequence"/>
</dbReference>
<proteinExistence type="predicted"/>
<gene>
    <name evidence="6" type="ORF">KK060_20630</name>
</gene>
<dbReference type="InterPro" id="IPR011004">
    <property type="entry name" value="Trimer_LpxA-like_sf"/>
</dbReference>
<dbReference type="CDD" id="cd03354">
    <property type="entry name" value="LbH_SAT"/>
    <property type="match status" value="1"/>
</dbReference>
<dbReference type="Gene3D" id="2.160.10.10">
    <property type="entry name" value="Hexapeptide repeat proteins"/>
    <property type="match status" value="1"/>
</dbReference>
<feature type="non-terminal residue" evidence="6">
    <location>
        <position position="1"/>
    </location>
</feature>
<dbReference type="EMBL" id="JAHESD010000064">
    <property type="protein sequence ID" value="MBT1705709.1"/>
    <property type="molecule type" value="Genomic_DNA"/>
</dbReference>
<dbReference type="Pfam" id="PF06426">
    <property type="entry name" value="SATase_N"/>
    <property type="match status" value="1"/>
</dbReference>
<comment type="caution">
    <text evidence="6">The sequence shown here is derived from an EMBL/GenBank/DDBJ whole genome shotgun (WGS) entry which is preliminary data.</text>
</comment>
<keyword evidence="3" id="KW-0808">Transferase</keyword>
<evidence type="ECO:0000256" key="2">
    <source>
        <dbReference type="ARBA" id="ARBA00022605"/>
    </source>
</evidence>
<dbReference type="InterPro" id="IPR042122">
    <property type="entry name" value="Ser_AcTrfase_N_sf"/>
</dbReference>
<accession>A0ABS5VY79</accession>
<evidence type="ECO:0000256" key="1">
    <source>
        <dbReference type="ARBA" id="ARBA00018522"/>
    </source>
</evidence>
<keyword evidence="7" id="KW-1185">Reference proteome</keyword>
<dbReference type="PANTHER" id="PTHR42811">
    <property type="entry name" value="SERINE ACETYLTRANSFERASE"/>
    <property type="match status" value="1"/>
</dbReference>
<dbReference type="SUPFAM" id="SSF51161">
    <property type="entry name" value="Trimeric LpxA-like enzymes"/>
    <property type="match status" value="1"/>
</dbReference>
<feature type="domain" description="Serine acetyltransferase N-terminal" evidence="5">
    <location>
        <begin position="4"/>
        <end position="51"/>
    </location>
</feature>
<protein>
    <recommendedName>
        <fullName evidence="1">Serine acetyltransferase</fullName>
    </recommendedName>
</protein>
<evidence type="ECO:0000256" key="3">
    <source>
        <dbReference type="ARBA" id="ARBA00022679"/>
    </source>
</evidence>
<keyword evidence="2" id="KW-0028">Amino-acid biosynthesis</keyword>
<dbReference type="Gene3D" id="1.10.3130.10">
    <property type="entry name" value="serine acetyltransferase, domain 1"/>
    <property type="match status" value="1"/>
</dbReference>
<keyword evidence="4" id="KW-0012">Acyltransferase</keyword>